<evidence type="ECO:0000256" key="11">
    <source>
        <dbReference type="ARBA" id="ARBA00023180"/>
    </source>
</evidence>
<comment type="subcellular location">
    <subcellularLocation>
        <location evidence="1">Cell membrane</location>
        <topology evidence="1">Multi-pass membrane protein</topology>
    </subcellularLocation>
    <subcellularLocation>
        <location evidence="18">Postsynaptic cell membrane</location>
        <topology evidence="18">Multi-pass membrane protein</topology>
    </subcellularLocation>
</comment>
<feature type="binding site" evidence="15">
    <location>
        <position position="563"/>
    </location>
    <ligand>
        <name>L-glutamate</name>
        <dbReference type="ChEBI" id="CHEBI:29985"/>
    </ligand>
</feature>
<evidence type="ECO:0000256" key="2">
    <source>
        <dbReference type="ARBA" id="ARBA00022448"/>
    </source>
</evidence>
<dbReference type="Bgee" id="ENSMODG00000005656">
    <property type="expression patterns" value="Expressed in liver and 13 other cell types or tissues"/>
</dbReference>
<keyword evidence="5 18" id="KW-0732">Signal</keyword>
<sequence length="1019" mass="111309">MEFVAALRLCLWLWLWPGLGPGLGPGPGLGHPQPCPQGAQLGGPLRLGALLPRAAALQRRVRRALARAISEGAWGPEPGLELGLELGPELELEAPAPPARDPASLAAWLCRLLARPGLAALLAFPESRPELLQLHFLAASLETPVLSLLQLDARLPPATPNPFHLQLDWANPLETLVDVLSSVLRAHAWKDIALVLCRIRDPGSFSDFWTQRTGLAPQMTLELSRLPGALARLQALAGEPPPVTAAILFGCDANRALQVLAAAPPGPRWLLGTPLEARELPIQGLPPGLLAFGGESQPLLEDLTQDAAGLVVQAVGRAVHAHPEQILSPSVVSCTSPRLSRPESWGRRLAGFLANASFHGRTGHMWVTATSQVHIQHHFQVWSLLRDPRGAPAWVTVGHWQDGRLEPAAGGVWPGAGGLGGRMPPRSPLLENEVGPQKLRVVTLVEHPFVFTREVDEDGHCPAGQLCLDPGTNDSAVLGELFAALDEPGNGSVPRDLRKCCYGYCIDLLEQLAEDLSFAFELYIVGDGKYGAWRDGRWTGLVGDLLAGTAHMAVTSFSINSARSQVIDFTSPFFSTSLGILVRTRDTASPIGAFMWPLHWTMWVGVFVALHLTALFLTLYEWRSPYGMTPHGRNRLKVFSYSSALNLCYAILFGRTVSSKTPKCPTGRFLMNLWAIFGLLVLSSYTANLAAVMVGEKTFEELSGIHDPKLHHPSQGFRFGTVWESSAEAYIKKNFPEMAEYMLPILFQEGNLPCVLSAGYGIGLPRNSPLTSNLSEFISRYKSSGFIDLLHDKWYKMVPCGKRVIAVTETLQMGIYHFSGLFVLLCLGLGCSLLTSLGEHIFYRLVLPRIRKHAKLQYWLHTSQKIHRALNTSLEQQKNQKAEPEPAPEPSCNPPGQQSSRNSLRPAVKGERRVRFQEPGMEGPDLQLTNGRLPQQQPVGQPEAVRPQSPPLAAAAAAPATTTTTTQSELKALEQRIEGMREQLRAALLRKSELVLLLGRDLPPRSRLLLPPQEISEDS</sequence>
<dbReference type="SUPFAM" id="SSF53850">
    <property type="entry name" value="Periplasmic binding protein-like II"/>
    <property type="match status" value="1"/>
</dbReference>
<keyword evidence="2 18" id="KW-0813">Transport</keyword>
<dbReference type="GO" id="GO:0005262">
    <property type="term" value="F:calcium channel activity"/>
    <property type="evidence" value="ECO:0007669"/>
    <property type="project" value="Ensembl"/>
</dbReference>
<reference evidence="22" key="2">
    <citation type="submission" date="2025-08" db="UniProtKB">
        <authorList>
            <consortium name="Ensembl"/>
        </authorList>
    </citation>
    <scope>IDENTIFICATION</scope>
</reference>
<feature type="disulfide bond" evidence="17">
    <location>
        <begin position="754"/>
        <end position="800"/>
    </location>
</feature>
<evidence type="ECO:0000256" key="5">
    <source>
        <dbReference type="ARBA" id="ARBA00022729"/>
    </source>
</evidence>
<dbReference type="InterPro" id="IPR019594">
    <property type="entry name" value="Glu/Gly-bd"/>
</dbReference>
<evidence type="ECO:0000259" key="20">
    <source>
        <dbReference type="SMART" id="SM00079"/>
    </source>
</evidence>
<evidence type="ECO:0000256" key="9">
    <source>
        <dbReference type="ARBA" id="ARBA00023136"/>
    </source>
</evidence>
<dbReference type="GO" id="GO:1904315">
    <property type="term" value="F:transmitter-gated monoatomic ion channel activity involved in regulation of postsynaptic membrane potential"/>
    <property type="evidence" value="ECO:0000318"/>
    <property type="project" value="GO_Central"/>
</dbReference>
<organism evidence="22 23">
    <name type="scientific">Monodelphis domestica</name>
    <name type="common">Gray short-tailed opossum</name>
    <dbReference type="NCBI Taxonomy" id="13616"/>
    <lineage>
        <taxon>Eukaryota</taxon>
        <taxon>Metazoa</taxon>
        <taxon>Chordata</taxon>
        <taxon>Craniata</taxon>
        <taxon>Vertebrata</taxon>
        <taxon>Euteleostomi</taxon>
        <taxon>Mammalia</taxon>
        <taxon>Metatheria</taxon>
        <taxon>Didelphimorphia</taxon>
        <taxon>Didelphidae</taxon>
        <taxon>Monodelphis</taxon>
    </lineage>
</organism>
<evidence type="ECO:0000256" key="8">
    <source>
        <dbReference type="ARBA" id="ARBA00023065"/>
    </source>
</evidence>
<keyword evidence="6 18" id="KW-1133">Transmembrane helix</keyword>
<keyword evidence="7 18" id="KW-0770">Synapse</keyword>
<dbReference type="GO" id="GO:0048167">
    <property type="term" value="P:regulation of synaptic plasticity"/>
    <property type="evidence" value="ECO:0007669"/>
    <property type="project" value="Ensembl"/>
</dbReference>
<feature type="signal peptide" evidence="18">
    <location>
        <begin position="1"/>
        <end position="22"/>
    </location>
</feature>
<keyword evidence="8 18" id="KW-0406">Ion transport</keyword>
<dbReference type="GO" id="GO:0035235">
    <property type="term" value="P:ionotropic glutamate receptor signaling pathway"/>
    <property type="evidence" value="ECO:0000318"/>
    <property type="project" value="GO_Central"/>
</dbReference>
<dbReference type="InParanoid" id="F6VL57"/>
<feature type="site" description="Interaction with the cone snail toxin Con-ikot-ikot" evidence="16">
    <location>
        <position position="732"/>
    </location>
</feature>
<feature type="region of interest" description="Disordered" evidence="19">
    <location>
        <begin position="875"/>
        <end position="967"/>
    </location>
</feature>
<protein>
    <recommendedName>
        <fullName evidence="18">Glutamate receptor</fullName>
    </recommendedName>
</protein>
<dbReference type="GO" id="GO:0035249">
    <property type="term" value="P:synaptic transmission, glutamatergic"/>
    <property type="evidence" value="ECO:0000318"/>
    <property type="project" value="GO_Central"/>
</dbReference>
<evidence type="ECO:0000259" key="21">
    <source>
        <dbReference type="SMART" id="SM00918"/>
    </source>
</evidence>
<dbReference type="SMART" id="SM00079">
    <property type="entry name" value="PBPe"/>
    <property type="match status" value="1"/>
</dbReference>
<dbReference type="Ensembl" id="ENSMODT00000007148.5">
    <property type="protein sequence ID" value="ENSMODP00000007008.4"/>
    <property type="gene ID" value="ENSMODG00000005656.5"/>
</dbReference>
<accession>F6VL57</accession>
<dbReference type="SUPFAM" id="SSF53822">
    <property type="entry name" value="Periplasmic binding protein-like I"/>
    <property type="match status" value="1"/>
</dbReference>
<dbReference type="GO" id="GO:0098839">
    <property type="term" value="C:postsynaptic density membrane"/>
    <property type="evidence" value="ECO:0000318"/>
    <property type="project" value="GO_Central"/>
</dbReference>
<dbReference type="Gene3D" id="3.40.190.10">
    <property type="entry name" value="Periplasmic binding protein-like II"/>
    <property type="match status" value="4"/>
</dbReference>
<dbReference type="SMART" id="SM00918">
    <property type="entry name" value="Lig_chan-Glu_bd"/>
    <property type="match status" value="1"/>
</dbReference>
<evidence type="ECO:0000256" key="13">
    <source>
        <dbReference type="ARBA" id="ARBA00023286"/>
    </source>
</evidence>
<dbReference type="GO" id="GO:0099507">
    <property type="term" value="F:ligand-gated monoatomic ion channel activity involved in regulation of presynaptic membrane potential"/>
    <property type="evidence" value="ECO:0007669"/>
    <property type="project" value="Ensembl"/>
</dbReference>
<feature type="domain" description="Ionotropic glutamate receptor C-terminal" evidence="20">
    <location>
        <begin position="484"/>
        <end position="797"/>
    </location>
</feature>
<evidence type="ECO:0000256" key="18">
    <source>
        <dbReference type="RuleBase" id="RU367118"/>
    </source>
</evidence>
<dbReference type="PANTHER" id="PTHR18966">
    <property type="entry name" value="IONOTROPIC GLUTAMATE RECEPTOR"/>
    <property type="match status" value="1"/>
</dbReference>
<feature type="transmembrane region" description="Helical" evidence="18">
    <location>
        <begin position="669"/>
        <end position="694"/>
    </location>
</feature>
<dbReference type="GeneTree" id="ENSGT00940000161021"/>
<feature type="compositionally biased region" description="Polar residues" evidence="19">
    <location>
        <begin position="927"/>
        <end position="939"/>
    </location>
</feature>
<gene>
    <name evidence="22" type="primary">GRIN3B</name>
</gene>
<feature type="chain" id="PRO_5027161414" description="Glutamate receptor" evidence="18">
    <location>
        <begin position="23"/>
        <end position="1019"/>
    </location>
</feature>
<dbReference type="GO" id="GO:0008066">
    <property type="term" value="F:glutamate receptor activity"/>
    <property type="evidence" value="ECO:0000318"/>
    <property type="project" value="GO_Central"/>
</dbReference>
<evidence type="ECO:0000256" key="16">
    <source>
        <dbReference type="PIRSR" id="PIRSR601508-2"/>
    </source>
</evidence>
<dbReference type="AlphaFoldDB" id="F6VL57"/>
<name>F6VL57_MONDO</name>
<evidence type="ECO:0000256" key="19">
    <source>
        <dbReference type="SAM" id="MobiDB-lite"/>
    </source>
</evidence>
<dbReference type="GO" id="GO:0005886">
    <property type="term" value="C:plasma membrane"/>
    <property type="evidence" value="ECO:0000318"/>
    <property type="project" value="GO_Central"/>
</dbReference>
<evidence type="ECO:0000256" key="14">
    <source>
        <dbReference type="ARBA" id="ARBA00023303"/>
    </source>
</evidence>
<keyword evidence="23" id="KW-1185">Reference proteome</keyword>
<dbReference type="Gene3D" id="1.10.287.70">
    <property type="match status" value="1"/>
</dbReference>
<dbReference type="FunFam" id="3.40.190.10:FF:000066">
    <property type="entry name" value="Glutamate receptor ionotropic, NMDA 3A"/>
    <property type="match status" value="1"/>
</dbReference>
<dbReference type="HOGENOM" id="CLU_002039_0_1_1"/>
<dbReference type="InterPro" id="IPR015683">
    <property type="entry name" value="Ionotropic_Glu_rcpt"/>
</dbReference>
<keyword evidence="4 18" id="KW-0812">Transmembrane</keyword>
<dbReference type="GO" id="GO:0043025">
    <property type="term" value="C:neuronal cell body"/>
    <property type="evidence" value="ECO:0007669"/>
    <property type="project" value="Ensembl"/>
</dbReference>
<dbReference type="FunCoup" id="F6VL57">
    <property type="interactions" value="12"/>
</dbReference>
<feature type="site" description="Crucial to convey clamshell closure to channel opening" evidence="16">
    <location>
        <position position="702"/>
    </location>
</feature>
<dbReference type="GO" id="GO:0051205">
    <property type="term" value="P:protein insertion into membrane"/>
    <property type="evidence" value="ECO:0007669"/>
    <property type="project" value="Ensembl"/>
</dbReference>
<keyword evidence="10 18" id="KW-0675">Receptor</keyword>
<dbReference type="InterPro" id="IPR028082">
    <property type="entry name" value="Peripla_BP_I"/>
</dbReference>
<evidence type="ECO:0000256" key="3">
    <source>
        <dbReference type="ARBA" id="ARBA00022475"/>
    </source>
</evidence>
<feature type="domain" description="Ionotropic glutamate receptor L-glutamate and glycine-binding" evidence="21">
    <location>
        <begin position="488"/>
        <end position="547"/>
    </location>
</feature>
<feature type="binding site" evidence="15">
    <location>
        <position position="726"/>
    </location>
    <ligand>
        <name>L-glutamate</name>
        <dbReference type="ChEBI" id="CHEBI:29985"/>
    </ligand>
</feature>
<keyword evidence="11" id="KW-0325">Glycoprotein</keyword>
<evidence type="ECO:0000256" key="6">
    <source>
        <dbReference type="ARBA" id="ARBA00022989"/>
    </source>
</evidence>
<dbReference type="Pfam" id="PF00060">
    <property type="entry name" value="Lig_chan"/>
    <property type="match status" value="1"/>
</dbReference>
<evidence type="ECO:0000256" key="1">
    <source>
        <dbReference type="ARBA" id="ARBA00004651"/>
    </source>
</evidence>
<feature type="compositionally biased region" description="Low complexity" evidence="19">
    <location>
        <begin position="953"/>
        <end position="966"/>
    </location>
</feature>
<dbReference type="STRING" id="13616.ENSMODP00000007008"/>
<reference evidence="22" key="3">
    <citation type="submission" date="2025-09" db="UniProtKB">
        <authorList>
            <consortium name="Ensembl"/>
        </authorList>
    </citation>
    <scope>IDENTIFICATION</scope>
</reference>
<evidence type="ECO:0000313" key="22">
    <source>
        <dbReference type="Ensembl" id="ENSMODP00000007008.4"/>
    </source>
</evidence>
<keyword evidence="14 18" id="KW-0407">Ion channel</keyword>
<feature type="transmembrane region" description="Helical" evidence="18">
    <location>
        <begin position="821"/>
        <end position="843"/>
    </location>
</feature>
<comment type="function">
    <text evidence="18">Receptor for glutamate that functions as a ligand-gated ion channel in the central nervous system and plays an important role in excitatory synaptic transmission. L-glutamate acts as an excitatory neurotransmitter at many synapses in the central nervous system.</text>
</comment>
<dbReference type="Pfam" id="PF10613">
    <property type="entry name" value="Lig_chan-Glu_bd"/>
    <property type="match status" value="1"/>
</dbReference>
<dbReference type="InterPro" id="IPR001508">
    <property type="entry name" value="Iono_Glu_rcpt_met"/>
</dbReference>
<dbReference type="Proteomes" id="UP000002280">
    <property type="component" value="Chromosome 3"/>
</dbReference>
<feature type="binding site" evidence="15">
    <location>
        <position position="558"/>
    </location>
    <ligand>
        <name>L-glutamate</name>
        <dbReference type="ChEBI" id="CHEBI:29985"/>
    </ligand>
</feature>
<evidence type="ECO:0000256" key="7">
    <source>
        <dbReference type="ARBA" id="ARBA00023018"/>
    </source>
</evidence>
<dbReference type="InterPro" id="IPR001320">
    <property type="entry name" value="Iontro_rcpt_C"/>
</dbReference>
<evidence type="ECO:0000256" key="4">
    <source>
        <dbReference type="ARBA" id="ARBA00022692"/>
    </source>
</evidence>
<keyword evidence="13 18" id="KW-1071">Ligand-gated ion channel</keyword>
<dbReference type="GO" id="GO:0051924">
    <property type="term" value="P:regulation of calcium ion transport"/>
    <property type="evidence" value="ECO:0007669"/>
    <property type="project" value="Ensembl"/>
</dbReference>
<dbReference type="GO" id="GO:0050804">
    <property type="term" value="P:modulation of chemical synaptic transmission"/>
    <property type="evidence" value="ECO:0000318"/>
    <property type="project" value="GO_Central"/>
</dbReference>
<feature type="transmembrane region" description="Helical" evidence="18">
    <location>
        <begin position="638"/>
        <end position="657"/>
    </location>
</feature>
<feature type="compositionally biased region" description="Polar residues" evidence="19">
    <location>
        <begin position="894"/>
        <end position="903"/>
    </location>
</feature>
<evidence type="ECO:0000313" key="23">
    <source>
        <dbReference type="Proteomes" id="UP000002280"/>
    </source>
</evidence>
<reference evidence="22 23" key="1">
    <citation type="journal article" date="2007" name="Nature">
        <title>Genome of the marsupial Monodelphis domestica reveals innovation in non-coding sequences.</title>
        <authorList>
            <person name="Mikkelsen T.S."/>
            <person name="Wakefield M.J."/>
            <person name="Aken B."/>
            <person name="Amemiya C.T."/>
            <person name="Chang J.L."/>
            <person name="Duke S."/>
            <person name="Garber M."/>
            <person name="Gentles A.J."/>
            <person name="Goodstadt L."/>
            <person name="Heger A."/>
            <person name="Jurka J."/>
            <person name="Kamal M."/>
            <person name="Mauceli E."/>
            <person name="Searle S.M."/>
            <person name="Sharpe T."/>
            <person name="Baker M.L."/>
            <person name="Batzer M.A."/>
            <person name="Benos P.V."/>
            <person name="Belov K."/>
            <person name="Clamp M."/>
            <person name="Cook A."/>
            <person name="Cuff J."/>
            <person name="Das R."/>
            <person name="Davidow L."/>
            <person name="Deakin J.E."/>
            <person name="Fazzari M.J."/>
            <person name="Glass J.L."/>
            <person name="Grabherr M."/>
            <person name="Greally J.M."/>
            <person name="Gu W."/>
            <person name="Hore T.A."/>
            <person name="Huttley G.A."/>
            <person name="Kleber M."/>
            <person name="Jirtle R.L."/>
            <person name="Koina E."/>
            <person name="Lee J.T."/>
            <person name="Mahony S."/>
            <person name="Marra M.A."/>
            <person name="Miller R.D."/>
            <person name="Nicholls R.D."/>
            <person name="Oda M."/>
            <person name="Papenfuss A.T."/>
            <person name="Parra Z.E."/>
            <person name="Pollock D.D."/>
            <person name="Ray D.A."/>
            <person name="Schein J.E."/>
            <person name="Speed T.P."/>
            <person name="Thompson K."/>
            <person name="VandeBerg J.L."/>
            <person name="Wade C.M."/>
            <person name="Walker J.A."/>
            <person name="Waters P.D."/>
            <person name="Webber C."/>
            <person name="Weidman J.R."/>
            <person name="Xie X."/>
            <person name="Zody M.C."/>
            <person name="Baldwin J."/>
            <person name="Abdouelleil A."/>
            <person name="Abdulkadir J."/>
            <person name="Abebe A."/>
            <person name="Abera B."/>
            <person name="Abreu J."/>
            <person name="Acer S.C."/>
            <person name="Aftuck L."/>
            <person name="Alexander A."/>
            <person name="An P."/>
            <person name="Anderson E."/>
            <person name="Anderson S."/>
            <person name="Arachi H."/>
            <person name="Azer M."/>
            <person name="Bachantsang P."/>
            <person name="Barry A."/>
            <person name="Bayul T."/>
            <person name="Berlin A."/>
            <person name="Bessette D."/>
            <person name="Bloom T."/>
            <person name="Bloom T."/>
            <person name="Boguslavskiy L."/>
            <person name="Bonnet C."/>
            <person name="Boukhgalter B."/>
            <person name="Bourzgui I."/>
            <person name="Brown A."/>
            <person name="Cahill P."/>
            <person name="Channer S."/>
            <person name="Cheshatsang Y."/>
            <person name="Chuda L."/>
            <person name="Citroen M."/>
            <person name="Collymore A."/>
            <person name="Cooke P."/>
            <person name="Costello M."/>
            <person name="D'Aco K."/>
            <person name="Daza R."/>
            <person name="De Haan G."/>
            <person name="DeGray S."/>
            <person name="DeMaso C."/>
            <person name="Dhargay N."/>
            <person name="Dooley K."/>
            <person name="Dooley E."/>
            <person name="Doricent M."/>
            <person name="Dorje P."/>
            <person name="Dorjee K."/>
            <person name="Dupes A."/>
            <person name="Elong R."/>
            <person name="Falk J."/>
            <person name="Farina A."/>
            <person name="Faro S."/>
            <person name="Ferguson D."/>
            <person name="Fisher S."/>
            <person name="Foley C.D."/>
            <person name="Franke A."/>
            <person name="Friedrich D."/>
            <person name="Gadbois L."/>
            <person name="Gearin G."/>
            <person name="Gearin C.R."/>
            <person name="Giannoukos G."/>
            <person name="Goode T."/>
            <person name="Graham J."/>
            <person name="Grandbois E."/>
            <person name="Grewal S."/>
            <person name="Gyaltsen K."/>
            <person name="Hafez N."/>
            <person name="Hagos B."/>
            <person name="Hall J."/>
            <person name="Henson C."/>
            <person name="Hollinger A."/>
            <person name="Honan T."/>
            <person name="Huard M.D."/>
            <person name="Hughes L."/>
            <person name="Hurhula B."/>
            <person name="Husby M.E."/>
            <person name="Kamat A."/>
            <person name="Kanga B."/>
            <person name="Kashin S."/>
            <person name="Khazanovich D."/>
            <person name="Kisner P."/>
            <person name="Lance K."/>
            <person name="Lara M."/>
            <person name="Lee W."/>
            <person name="Lennon N."/>
            <person name="Letendre F."/>
            <person name="LeVine R."/>
            <person name="Lipovsky A."/>
            <person name="Liu X."/>
            <person name="Liu J."/>
            <person name="Liu S."/>
            <person name="Lokyitsang T."/>
            <person name="Lokyitsang Y."/>
            <person name="Lubonja R."/>
            <person name="Lui A."/>
            <person name="MacDonald P."/>
            <person name="Magnisalis V."/>
            <person name="Maru K."/>
            <person name="Matthews C."/>
            <person name="McCusker W."/>
            <person name="McDonough S."/>
            <person name="Mehta T."/>
            <person name="Meldrim J."/>
            <person name="Meneus L."/>
            <person name="Mihai O."/>
            <person name="Mihalev A."/>
            <person name="Mihova T."/>
            <person name="Mittelman R."/>
            <person name="Mlenga V."/>
            <person name="Montmayeur A."/>
            <person name="Mulrain L."/>
            <person name="Navidi A."/>
            <person name="Naylor J."/>
            <person name="Negash T."/>
            <person name="Nguyen T."/>
            <person name="Nguyen N."/>
            <person name="Nicol R."/>
            <person name="Norbu C."/>
            <person name="Norbu N."/>
            <person name="Novod N."/>
            <person name="O'Neill B."/>
            <person name="Osman S."/>
            <person name="Markiewicz E."/>
            <person name="Oyono O.L."/>
            <person name="Patti C."/>
            <person name="Phunkhang P."/>
            <person name="Pierre F."/>
            <person name="Priest M."/>
            <person name="Raghuraman S."/>
            <person name="Rege F."/>
            <person name="Reyes R."/>
            <person name="Rise C."/>
            <person name="Rogov P."/>
            <person name="Ross K."/>
            <person name="Ryan E."/>
            <person name="Settipalli S."/>
            <person name="Shea T."/>
            <person name="Sherpa N."/>
            <person name="Shi L."/>
            <person name="Shih D."/>
            <person name="Sparrow T."/>
            <person name="Spaulding J."/>
            <person name="Stalker J."/>
            <person name="Stange-Thomann N."/>
            <person name="Stavropoulos S."/>
            <person name="Stone C."/>
            <person name="Strader C."/>
            <person name="Tesfaye S."/>
            <person name="Thomson T."/>
            <person name="Thoulutsang Y."/>
            <person name="Thoulutsang D."/>
            <person name="Topham K."/>
            <person name="Topping I."/>
            <person name="Tsamla T."/>
            <person name="Vassiliev H."/>
            <person name="Vo A."/>
            <person name="Wangchuk T."/>
            <person name="Wangdi T."/>
            <person name="Weiand M."/>
            <person name="Wilkinson J."/>
            <person name="Wilson A."/>
            <person name="Yadav S."/>
            <person name="Young G."/>
            <person name="Yu Q."/>
            <person name="Zembek L."/>
            <person name="Zhong D."/>
            <person name="Zimmer A."/>
            <person name="Zwirko Z."/>
            <person name="Jaffe D.B."/>
            <person name="Alvarez P."/>
            <person name="Brockman W."/>
            <person name="Butler J."/>
            <person name="Chin C."/>
            <person name="Gnerre S."/>
            <person name="MacCallum I."/>
            <person name="Graves J.A."/>
            <person name="Ponting C.P."/>
            <person name="Breen M."/>
            <person name="Samollow P.B."/>
            <person name="Lander E.S."/>
            <person name="Lindblad-Toh K."/>
        </authorList>
    </citation>
    <scope>NUCLEOTIDE SEQUENCE [LARGE SCALE GENOMIC DNA]</scope>
</reference>
<dbReference type="eggNOG" id="KOG1053">
    <property type="taxonomic scope" value="Eukaryota"/>
</dbReference>
<comment type="similarity">
    <text evidence="18">Belongs to the glutamate-gated ion channel (TC 1.A.10.1) family.</text>
</comment>
<keyword evidence="17" id="KW-1015">Disulfide bond</keyword>
<evidence type="ECO:0000256" key="17">
    <source>
        <dbReference type="PIRSR" id="PIRSR601508-3"/>
    </source>
</evidence>
<dbReference type="OMA" id="NCGDLQP"/>
<keyword evidence="3 18" id="KW-1003">Cell membrane</keyword>
<dbReference type="GO" id="GO:0017146">
    <property type="term" value="C:NMDA selective glutamate receptor complex"/>
    <property type="evidence" value="ECO:0007669"/>
    <property type="project" value="Ensembl"/>
</dbReference>
<feature type="transmembrane region" description="Helical" evidence="18">
    <location>
        <begin position="594"/>
        <end position="617"/>
    </location>
</feature>
<keyword evidence="9 18" id="KW-0472">Membrane</keyword>
<evidence type="ECO:0000256" key="10">
    <source>
        <dbReference type="ARBA" id="ARBA00023170"/>
    </source>
</evidence>
<evidence type="ECO:0000256" key="12">
    <source>
        <dbReference type="ARBA" id="ARBA00023257"/>
    </source>
</evidence>
<keyword evidence="12 18" id="KW-0628">Postsynaptic cell membrane</keyword>
<dbReference type="PRINTS" id="PR00177">
    <property type="entry name" value="NMDARECEPTOR"/>
</dbReference>
<proteinExistence type="inferred from homology"/>
<evidence type="ECO:0000256" key="15">
    <source>
        <dbReference type="PIRSR" id="PIRSR601508-1"/>
    </source>
</evidence>
<dbReference type="FunFam" id="3.40.190.10:FF:000097">
    <property type="entry name" value="Putative glutamate receptor ionotropic NMDA 3A"/>
    <property type="match status" value="1"/>
</dbReference>